<protein>
    <submittedName>
        <fullName evidence="2">Oxidoreductase</fullName>
    </submittedName>
</protein>
<dbReference type="PRINTS" id="PR00368">
    <property type="entry name" value="FADPNR"/>
</dbReference>
<dbReference type="PANTHER" id="PTHR43539:SF78">
    <property type="entry name" value="FLAVIN-CONTAINING MONOOXYGENASE"/>
    <property type="match status" value="1"/>
</dbReference>
<organism evidence="2 3">
    <name type="scientific">Micromonospora qiuiae</name>
    <dbReference type="NCBI Taxonomy" id="502268"/>
    <lineage>
        <taxon>Bacteria</taxon>
        <taxon>Bacillati</taxon>
        <taxon>Actinomycetota</taxon>
        <taxon>Actinomycetes</taxon>
        <taxon>Micromonosporales</taxon>
        <taxon>Micromonosporaceae</taxon>
        <taxon>Micromonospora</taxon>
    </lineage>
</organism>
<reference evidence="2 3" key="1">
    <citation type="submission" date="2021-01" db="EMBL/GenBank/DDBJ databases">
        <title>Whole genome shotgun sequence of Verrucosispora qiuiae NBRC 106684.</title>
        <authorList>
            <person name="Komaki H."/>
            <person name="Tamura T."/>
        </authorList>
    </citation>
    <scope>NUCLEOTIDE SEQUENCE [LARGE SCALE GENOMIC DNA]</scope>
    <source>
        <strain evidence="2 3">NBRC 106684</strain>
    </source>
</reference>
<keyword evidence="3" id="KW-1185">Reference proteome</keyword>
<accession>A0ABQ4JLB9</accession>
<name>A0ABQ4JLB9_9ACTN</name>
<dbReference type="PRINTS" id="PR00411">
    <property type="entry name" value="PNDRDTASEI"/>
</dbReference>
<proteinExistence type="predicted"/>
<comment type="caution">
    <text evidence="2">The sequence shown here is derived from an EMBL/GenBank/DDBJ whole genome shotgun (WGS) entry which is preliminary data.</text>
</comment>
<dbReference type="PANTHER" id="PTHR43539">
    <property type="entry name" value="FLAVIN-BINDING MONOOXYGENASE-LIKE PROTEIN (AFU_ORTHOLOGUE AFUA_4G09220)"/>
    <property type="match status" value="1"/>
</dbReference>
<dbReference type="InterPro" id="IPR050982">
    <property type="entry name" value="Auxin_biosynth/cation_transpt"/>
</dbReference>
<dbReference type="EMBL" id="BOPC01000108">
    <property type="protein sequence ID" value="GIJ30369.1"/>
    <property type="molecule type" value="Genomic_DNA"/>
</dbReference>
<sequence>MLEAHAAPGDVWRQRWDSLRLFTPVRFNGLPGMRLPGPQRYCPTAGEFANYLDDYADHFAVPLNCGETAVRISTSPDAGFTVTTKTSAGERVRGARKVVVATGGHTAPAIPSEASTLDDQIAQLHTNKYRRPEDLPGKRVLIVGCGASGVQLGVELAKAGREVTVAGRPTPSIPAPLLAAAGPVWFSFIHRVLTRATPIGRKAAPKVVSSGSPLIGISVRDLDRHNVHRGPRFTGTVNGLPQLADGKIVEVDAVLWATGYRPGLDWIDDLSLDAHGLPVHDRGISGSIPGLAFMGLPFQFGLTSTLIAGAGRDAAFLAAQLASESLSPDA</sequence>
<dbReference type="SUPFAM" id="SSF51905">
    <property type="entry name" value="FAD/NAD(P)-binding domain"/>
    <property type="match status" value="2"/>
</dbReference>
<dbReference type="Gene3D" id="3.50.50.60">
    <property type="entry name" value="FAD/NAD(P)-binding domain"/>
    <property type="match status" value="1"/>
</dbReference>
<dbReference type="InterPro" id="IPR036188">
    <property type="entry name" value="FAD/NAD-bd_sf"/>
</dbReference>
<evidence type="ECO:0000256" key="1">
    <source>
        <dbReference type="ARBA" id="ARBA00023002"/>
    </source>
</evidence>
<dbReference type="Proteomes" id="UP000653076">
    <property type="component" value="Unassembled WGS sequence"/>
</dbReference>
<gene>
    <name evidence="2" type="primary">noxC</name>
    <name evidence="2" type="ORF">Vqi01_55310</name>
</gene>
<keyword evidence="1" id="KW-0560">Oxidoreductase</keyword>
<evidence type="ECO:0000313" key="2">
    <source>
        <dbReference type="EMBL" id="GIJ30369.1"/>
    </source>
</evidence>
<dbReference type="Pfam" id="PF13738">
    <property type="entry name" value="Pyr_redox_3"/>
    <property type="match status" value="1"/>
</dbReference>
<evidence type="ECO:0000313" key="3">
    <source>
        <dbReference type="Proteomes" id="UP000653076"/>
    </source>
</evidence>